<dbReference type="EMBL" id="JAJJMB010007312">
    <property type="protein sequence ID" value="KAI3931004.1"/>
    <property type="molecule type" value="Genomic_DNA"/>
</dbReference>
<sequence length="58" mass="6377">MKSGLMDMHDNHSSVGWTLEMLKLLISKSVLDLSLANNVSNDATVSKSVKIVQCNLFL</sequence>
<keyword evidence="2" id="KW-1185">Reference proteome</keyword>
<comment type="caution">
    <text evidence="1">The sequence shown here is derived from an EMBL/GenBank/DDBJ whole genome shotgun (WGS) entry which is preliminary data.</text>
</comment>
<protein>
    <submittedName>
        <fullName evidence="1">Uncharacterized protein</fullName>
    </submittedName>
</protein>
<gene>
    <name evidence="1" type="ORF">MKW98_030243</name>
</gene>
<reference evidence="1" key="1">
    <citation type="submission" date="2022-04" db="EMBL/GenBank/DDBJ databases">
        <title>A functionally conserved STORR gene fusion in Papaver species that diverged 16.8 million years ago.</title>
        <authorList>
            <person name="Catania T."/>
        </authorList>
    </citation>
    <scope>NUCLEOTIDE SEQUENCE</scope>
    <source>
        <strain evidence="1">S-188037</strain>
    </source>
</reference>
<dbReference type="AlphaFoldDB" id="A0AAD4T187"/>
<organism evidence="1 2">
    <name type="scientific">Papaver atlanticum</name>
    <dbReference type="NCBI Taxonomy" id="357466"/>
    <lineage>
        <taxon>Eukaryota</taxon>
        <taxon>Viridiplantae</taxon>
        <taxon>Streptophyta</taxon>
        <taxon>Embryophyta</taxon>
        <taxon>Tracheophyta</taxon>
        <taxon>Spermatophyta</taxon>
        <taxon>Magnoliopsida</taxon>
        <taxon>Ranunculales</taxon>
        <taxon>Papaveraceae</taxon>
        <taxon>Papaveroideae</taxon>
        <taxon>Papaver</taxon>
    </lineage>
</organism>
<name>A0AAD4T187_9MAGN</name>
<dbReference type="Proteomes" id="UP001202328">
    <property type="component" value="Unassembled WGS sequence"/>
</dbReference>
<proteinExistence type="predicted"/>
<evidence type="ECO:0000313" key="2">
    <source>
        <dbReference type="Proteomes" id="UP001202328"/>
    </source>
</evidence>
<accession>A0AAD4T187</accession>
<evidence type="ECO:0000313" key="1">
    <source>
        <dbReference type="EMBL" id="KAI3931004.1"/>
    </source>
</evidence>